<organism evidence="4 5">
    <name type="scientific">Nitrospira tepida</name>
    <dbReference type="NCBI Taxonomy" id="2973512"/>
    <lineage>
        <taxon>Bacteria</taxon>
        <taxon>Pseudomonadati</taxon>
        <taxon>Nitrospirota</taxon>
        <taxon>Nitrospiria</taxon>
        <taxon>Nitrospirales</taxon>
        <taxon>Nitrospiraceae</taxon>
        <taxon>Nitrospira</taxon>
    </lineage>
</organism>
<evidence type="ECO:0000313" key="5">
    <source>
        <dbReference type="Proteomes" id="UP001179121"/>
    </source>
</evidence>
<dbReference type="GO" id="GO:0043023">
    <property type="term" value="F:ribosomal large subunit binding"/>
    <property type="evidence" value="ECO:0007669"/>
    <property type="project" value="TreeGrafter"/>
</dbReference>
<dbReference type="Pfam" id="PF05670">
    <property type="entry name" value="NFACT-R_1"/>
    <property type="match status" value="1"/>
</dbReference>
<dbReference type="AlphaFoldDB" id="A0AA86N1D7"/>
<keyword evidence="5" id="KW-1185">Reference proteome</keyword>
<feature type="coiled-coil region" evidence="1">
    <location>
        <begin position="199"/>
        <end position="233"/>
    </location>
</feature>
<dbReference type="InterPro" id="IPR008532">
    <property type="entry name" value="NFACT_RNA-bd"/>
</dbReference>
<sequence length="495" mass="56018">MSLSAAEIGAVLSEIRPALLGGWVQKIYQPTDTAITLEVRVPGKTVALHLSVFPGATRLHLLSAHLPNPERPPSFCQLLRAHLLGARVEELQQWQGDRIVEIRLQTKEGTRTLAAELTGRSANLFYVDATGHVRAALRPAPERTGKPWLAGIGQPGTDPPQTTRQRFTPSSASADDPDYPVSQAIEQHYAQEESEAQARRLEQERLQSLTRQLKRLTRRILGMEEDLDKARRYESYGRYGELLKAHLAQVQKGQDRVTVEDYFDPELTPITIPLDPAKTPTANMHDYFQKHRKFLAAETEIRPRLEAAEREQTQLREEIDRIRRGEWRPPAGKEPTTNRRRSQLGDRQGRPGHAPPRRGPFRRFTSVDGHPIYVGRNAQENEELTHRFAQGDDLWLHARGVPGSHVVVRLPKGLEPPLETLRDAATLAILYSDFKKSGKGDVIYTRKKWVKKAKGRAAGTVTVTQERTIFLQLDKTRLDRLKNTAGLLHRDHEIN</sequence>
<dbReference type="InterPro" id="IPR051608">
    <property type="entry name" value="RQC_Subunit_NEMF"/>
</dbReference>
<reference evidence="4" key="1">
    <citation type="submission" date="2022-10" db="EMBL/GenBank/DDBJ databases">
        <authorList>
            <person name="Koch H."/>
        </authorList>
    </citation>
    <scope>NUCLEOTIDE SEQUENCE</scope>
    <source>
        <strain evidence="4">DNF</strain>
    </source>
</reference>
<dbReference type="EMBL" id="OX365700">
    <property type="protein sequence ID" value="CAI4032937.1"/>
    <property type="molecule type" value="Genomic_DNA"/>
</dbReference>
<protein>
    <submittedName>
        <fullName evidence="4">Fibronectin/fibrinogen-binding protein</fullName>
    </submittedName>
</protein>
<dbReference type="PANTHER" id="PTHR15239:SF6">
    <property type="entry name" value="RIBOSOME QUALITY CONTROL COMPLEX SUBUNIT NEMF"/>
    <property type="match status" value="1"/>
</dbReference>
<keyword evidence="1" id="KW-0175">Coiled coil</keyword>
<name>A0AA86N1D7_9BACT</name>
<dbReference type="Gene3D" id="2.30.310.10">
    <property type="entry name" value="ibrinogen binding protein from staphylococcus aureus domain"/>
    <property type="match status" value="1"/>
</dbReference>
<evidence type="ECO:0000256" key="1">
    <source>
        <dbReference type="SAM" id="Coils"/>
    </source>
</evidence>
<feature type="compositionally biased region" description="Basic and acidic residues" evidence="2">
    <location>
        <begin position="305"/>
        <end position="327"/>
    </location>
</feature>
<dbReference type="GO" id="GO:1990112">
    <property type="term" value="C:RQC complex"/>
    <property type="evidence" value="ECO:0007669"/>
    <property type="project" value="TreeGrafter"/>
</dbReference>
<dbReference type="Proteomes" id="UP001179121">
    <property type="component" value="Chromosome"/>
</dbReference>
<proteinExistence type="predicted"/>
<dbReference type="GO" id="GO:0000049">
    <property type="term" value="F:tRNA binding"/>
    <property type="evidence" value="ECO:0007669"/>
    <property type="project" value="TreeGrafter"/>
</dbReference>
<dbReference type="Pfam" id="PF05833">
    <property type="entry name" value="NFACT_N"/>
    <property type="match status" value="2"/>
</dbReference>
<evidence type="ECO:0000313" key="4">
    <source>
        <dbReference type="EMBL" id="CAI4032937.1"/>
    </source>
</evidence>
<dbReference type="GO" id="GO:0072344">
    <property type="term" value="P:rescue of stalled ribosome"/>
    <property type="evidence" value="ECO:0007669"/>
    <property type="project" value="TreeGrafter"/>
</dbReference>
<dbReference type="KEGG" id="nti:DNFV4_03367"/>
<feature type="domain" description="NFACT RNA-binding" evidence="3">
    <location>
        <begin position="361"/>
        <end position="455"/>
    </location>
</feature>
<feature type="compositionally biased region" description="Polar residues" evidence="2">
    <location>
        <begin position="159"/>
        <end position="173"/>
    </location>
</feature>
<dbReference type="PANTHER" id="PTHR15239">
    <property type="entry name" value="NUCLEAR EXPORT MEDIATOR FACTOR NEMF"/>
    <property type="match status" value="1"/>
</dbReference>
<gene>
    <name evidence="4" type="ORF">DNFV4_03367</name>
</gene>
<evidence type="ECO:0000256" key="2">
    <source>
        <dbReference type="SAM" id="MobiDB-lite"/>
    </source>
</evidence>
<evidence type="ECO:0000259" key="3">
    <source>
        <dbReference type="Pfam" id="PF05670"/>
    </source>
</evidence>
<feature type="region of interest" description="Disordered" evidence="2">
    <location>
        <begin position="305"/>
        <end position="370"/>
    </location>
</feature>
<accession>A0AA86N1D7</accession>
<feature type="region of interest" description="Disordered" evidence="2">
    <location>
        <begin position="144"/>
        <end position="179"/>
    </location>
</feature>
<dbReference type="RefSeq" id="WP_289269715.1">
    <property type="nucleotide sequence ID" value="NZ_OX365700.1"/>
</dbReference>